<comment type="caution">
    <text evidence="2">The sequence shown here is derived from an EMBL/GenBank/DDBJ whole genome shotgun (WGS) entry which is preliminary data.</text>
</comment>
<reference evidence="2 3" key="1">
    <citation type="submission" date="2018-01" db="EMBL/GenBank/DDBJ databases">
        <title>Draft genome sequence of Paucibacter aquatile CR182 isolated from freshwater of the Nakdong River.</title>
        <authorList>
            <person name="Choi A."/>
            <person name="Chung E.J."/>
        </authorList>
    </citation>
    <scope>NUCLEOTIDE SEQUENCE [LARGE SCALE GENOMIC DNA]</scope>
    <source>
        <strain evidence="2 3">CR182</strain>
    </source>
</reference>
<protein>
    <recommendedName>
        <fullName evidence="1">Ice-binding protein C-terminal domain-containing protein</fullName>
    </recommendedName>
</protein>
<dbReference type="Gene3D" id="2.60.120.260">
    <property type="entry name" value="Galactose-binding domain-like"/>
    <property type="match status" value="1"/>
</dbReference>
<dbReference type="InterPro" id="IPR013424">
    <property type="entry name" value="Ice-binding_C"/>
</dbReference>
<feature type="domain" description="Ice-binding protein C-terminal" evidence="1">
    <location>
        <begin position="234"/>
        <end position="255"/>
    </location>
</feature>
<keyword evidence="3" id="KW-1185">Reference proteome</keyword>
<gene>
    <name evidence="2" type="ORF">C1O66_00910</name>
</gene>
<dbReference type="EMBL" id="POSP01000001">
    <property type="protein sequence ID" value="PND39994.1"/>
    <property type="molecule type" value="Genomic_DNA"/>
</dbReference>
<organism evidence="2 3">
    <name type="scientific">Kinneretia aquatilis</name>
    <dbReference type="NCBI Taxonomy" id="2070761"/>
    <lineage>
        <taxon>Bacteria</taxon>
        <taxon>Pseudomonadati</taxon>
        <taxon>Pseudomonadota</taxon>
        <taxon>Betaproteobacteria</taxon>
        <taxon>Burkholderiales</taxon>
        <taxon>Sphaerotilaceae</taxon>
        <taxon>Roseateles</taxon>
    </lineage>
</organism>
<dbReference type="AlphaFoldDB" id="A0A2N8L2R7"/>
<proteinExistence type="predicted"/>
<evidence type="ECO:0000313" key="2">
    <source>
        <dbReference type="EMBL" id="PND39994.1"/>
    </source>
</evidence>
<evidence type="ECO:0000259" key="1">
    <source>
        <dbReference type="Pfam" id="PF07589"/>
    </source>
</evidence>
<dbReference type="Proteomes" id="UP000235916">
    <property type="component" value="Unassembled WGS sequence"/>
</dbReference>
<name>A0A2N8L2R7_9BURK</name>
<dbReference type="OrthoDB" id="1391397at2"/>
<dbReference type="Pfam" id="PF07589">
    <property type="entry name" value="PEP-CTERM"/>
    <property type="match status" value="1"/>
</dbReference>
<accession>A0A2N8L2R7</accession>
<evidence type="ECO:0000313" key="3">
    <source>
        <dbReference type="Proteomes" id="UP000235916"/>
    </source>
</evidence>
<sequence length="258" mass="27160">MLPSPHGTEAMSSQRSGAARDVALSCRVLVQTSLNEQLMQSKKLFSAMTLAFVGGLFTGGAQAGVVYSEGFDNGFNGWTRGDAYWSDCQGQGNCVVGSGGQSGAYFNLGTRTGPEPDHRFFISSVFDIAANSDYTLQFYVQDDYAGYAPYNVPIQAQINGSNVGGIVKAATGGWNLISLSWNSGAATTAQITLKNEYQLSGYYQGGGWLDWGYGNDFGVDSISLTGAAPASNHVPEPATLSLVALALLGVCAGRRRSV</sequence>
<dbReference type="NCBIfam" id="TIGR02595">
    <property type="entry name" value="PEP_CTERM"/>
    <property type="match status" value="1"/>
</dbReference>